<evidence type="ECO:0000313" key="4">
    <source>
        <dbReference type="EMBL" id="KAA0979864.1"/>
    </source>
</evidence>
<proteinExistence type="predicted"/>
<keyword evidence="2" id="KW-0012">Acyltransferase</keyword>
<dbReference type="InterPro" id="IPR016181">
    <property type="entry name" value="Acyl_CoA_acyltransferase"/>
</dbReference>
<accession>A0A5B0ELG7</accession>
<dbReference type="GO" id="GO:0016747">
    <property type="term" value="F:acyltransferase activity, transferring groups other than amino-acyl groups"/>
    <property type="evidence" value="ECO:0007669"/>
    <property type="project" value="InterPro"/>
</dbReference>
<dbReference type="PROSITE" id="PS51186">
    <property type="entry name" value="GNAT"/>
    <property type="match status" value="1"/>
</dbReference>
<name>A0A5B0ELG7_9MICC</name>
<dbReference type="OrthoDB" id="5243635at2"/>
<sequence length="162" mass="17519">MTATRIRAPRPQDAEALAELHLETWAETYCGVFPDSAWGQEARRGRIRMWSSICSAPRPGDCFAVAERDGRLIGLAGAGASQDSPAPREKQLFFIYVLASEHGTGAGQELADAVLSQGPASLWVLGTSSRAMAFYSRNGFVPDGTRRPCAFEGAGDEIRMVR</sequence>
<keyword evidence="1 4" id="KW-0808">Transferase</keyword>
<dbReference type="Pfam" id="PF00583">
    <property type="entry name" value="Acetyltransf_1"/>
    <property type="match status" value="1"/>
</dbReference>
<dbReference type="AlphaFoldDB" id="A0A5B0ELG7"/>
<dbReference type="InterPro" id="IPR000182">
    <property type="entry name" value="GNAT_dom"/>
</dbReference>
<dbReference type="EMBL" id="VOBL01000001">
    <property type="protein sequence ID" value="KAA0979864.1"/>
    <property type="molecule type" value="Genomic_DNA"/>
</dbReference>
<evidence type="ECO:0000313" key="5">
    <source>
        <dbReference type="Proteomes" id="UP000323856"/>
    </source>
</evidence>
<dbReference type="Proteomes" id="UP000323856">
    <property type="component" value="Unassembled WGS sequence"/>
</dbReference>
<evidence type="ECO:0000256" key="2">
    <source>
        <dbReference type="ARBA" id="ARBA00023315"/>
    </source>
</evidence>
<organism evidence="4 5">
    <name type="scientific">Paeniglutamicibacter gangotriensis</name>
    <dbReference type="NCBI Taxonomy" id="254787"/>
    <lineage>
        <taxon>Bacteria</taxon>
        <taxon>Bacillati</taxon>
        <taxon>Actinomycetota</taxon>
        <taxon>Actinomycetes</taxon>
        <taxon>Micrococcales</taxon>
        <taxon>Micrococcaceae</taxon>
        <taxon>Paeniglutamicibacter</taxon>
    </lineage>
</organism>
<dbReference type="InterPro" id="IPR050832">
    <property type="entry name" value="Bact_Acetyltransf"/>
</dbReference>
<feature type="domain" description="N-acetyltransferase" evidence="3">
    <location>
        <begin position="4"/>
        <end position="162"/>
    </location>
</feature>
<evidence type="ECO:0000256" key="1">
    <source>
        <dbReference type="ARBA" id="ARBA00022679"/>
    </source>
</evidence>
<comment type="caution">
    <text evidence="4">The sequence shown here is derived from an EMBL/GenBank/DDBJ whole genome shotgun (WGS) entry which is preliminary data.</text>
</comment>
<dbReference type="SUPFAM" id="SSF55729">
    <property type="entry name" value="Acyl-CoA N-acyltransferases (Nat)"/>
    <property type="match status" value="1"/>
</dbReference>
<reference evidence="4 5" key="1">
    <citation type="submission" date="2019-07" db="EMBL/GenBank/DDBJ databases">
        <title>Analysis of the biochemical properties, biological activity and biotechnological potential of siderophores and biosurfactants produced by Antarctic psychrotolerant bacteria.</title>
        <authorList>
            <person name="Styczynski M."/>
            <person name="Krucon T."/>
            <person name="Decewicz P."/>
            <person name="Dziewit L."/>
        </authorList>
    </citation>
    <scope>NUCLEOTIDE SEQUENCE [LARGE SCALE GENOMIC DNA]</scope>
    <source>
        <strain evidence="4 5">ANT_H27</strain>
    </source>
</reference>
<protein>
    <submittedName>
        <fullName evidence="4">GNAT family N-acetyltransferase</fullName>
    </submittedName>
</protein>
<dbReference type="Gene3D" id="3.40.630.30">
    <property type="match status" value="1"/>
</dbReference>
<dbReference type="RefSeq" id="WP_149618411.1">
    <property type="nucleotide sequence ID" value="NZ_VOBL01000001.1"/>
</dbReference>
<dbReference type="PANTHER" id="PTHR43877">
    <property type="entry name" value="AMINOALKYLPHOSPHONATE N-ACETYLTRANSFERASE-RELATED-RELATED"/>
    <property type="match status" value="1"/>
</dbReference>
<gene>
    <name evidence="4" type="ORF">FQ154_01510</name>
</gene>
<dbReference type="CDD" id="cd04301">
    <property type="entry name" value="NAT_SF"/>
    <property type="match status" value="1"/>
</dbReference>
<evidence type="ECO:0000259" key="3">
    <source>
        <dbReference type="PROSITE" id="PS51186"/>
    </source>
</evidence>